<accession>A0ABW5EIZ8</accession>
<dbReference type="RefSeq" id="WP_250438974.1">
    <property type="nucleotide sequence ID" value="NZ_JBHSIH010000001.1"/>
</dbReference>
<gene>
    <name evidence="6" type="ORF">ACFSPV_04725</name>
</gene>
<protein>
    <submittedName>
        <fullName evidence="6">Transcriptional regulator</fullName>
    </submittedName>
</protein>
<dbReference type="InterPro" id="IPR001387">
    <property type="entry name" value="Cro/C1-type_HTH"/>
</dbReference>
<sequence length="85" mass="9261">MHPEQIKAAMRMKGVTPTALADELGVANSTVSQVISGRSVSARIRSRIAEVTGFSVDAMWPPANNRPSLRRTREMVEAMRRGVPA</sequence>
<dbReference type="SUPFAM" id="SSF47413">
    <property type="entry name" value="lambda repressor-like DNA-binding domains"/>
    <property type="match status" value="1"/>
</dbReference>
<dbReference type="CDD" id="cd00093">
    <property type="entry name" value="HTH_XRE"/>
    <property type="match status" value="1"/>
</dbReference>
<dbReference type="PROSITE" id="PS50943">
    <property type="entry name" value="HTH_CROC1"/>
    <property type="match status" value="1"/>
</dbReference>
<evidence type="ECO:0000259" key="5">
    <source>
        <dbReference type="PROSITE" id="PS50943"/>
    </source>
</evidence>
<dbReference type="Pfam" id="PF13693">
    <property type="entry name" value="HTH_35"/>
    <property type="match status" value="1"/>
</dbReference>
<dbReference type="Proteomes" id="UP001597287">
    <property type="component" value="Unassembled WGS sequence"/>
</dbReference>
<dbReference type="Gene3D" id="1.10.260.40">
    <property type="entry name" value="lambda repressor-like DNA-binding domains"/>
    <property type="match status" value="1"/>
</dbReference>
<organism evidence="6 7">
    <name type="scientific">Delftia deserti</name>
    <dbReference type="NCBI Taxonomy" id="1651218"/>
    <lineage>
        <taxon>Bacteria</taxon>
        <taxon>Pseudomonadati</taxon>
        <taxon>Pseudomonadota</taxon>
        <taxon>Betaproteobacteria</taxon>
        <taxon>Burkholderiales</taxon>
        <taxon>Comamonadaceae</taxon>
        <taxon>Delftia</taxon>
    </lineage>
</organism>
<comment type="similarity">
    <text evidence="1">Belongs to the ner transcriptional regulatory family.</text>
</comment>
<keyword evidence="7" id="KW-1185">Reference proteome</keyword>
<feature type="domain" description="HTH cro/C1-type" evidence="5">
    <location>
        <begin position="6"/>
        <end position="59"/>
    </location>
</feature>
<dbReference type="InterPro" id="IPR038722">
    <property type="entry name" value="Ner_HTH_dom"/>
</dbReference>
<proteinExistence type="inferred from homology"/>
<evidence type="ECO:0000313" key="6">
    <source>
        <dbReference type="EMBL" id="MFD2317996.1"/>
    </source>
</evidence>
<evidence type="ECO:0000256" key="3">
    <source>
        <dbReference type="ARBA" id="ARBA00023125"/>
    </source>
</evidence>
<keyword evidence="3" id="KW-0238">DNA-binding</keyword>
<name>A0ABW5EIZ8_9BURK</name>
<evidence type="ECO:0000256" key="1">
    <source>
        <dbReference type="ARBA" id="ARBA00006157"/>
    </source>
</evidence>
<reference evidence="7" key="1">
    <citation type="journal article" date="2019" name="Int. J. Syst. Evol. Microbiol.">
        <title>The Global Catalogue of Microorganisms (GCM) 10K type strain sequencing project: providing services to taxonomists for standard genome sequencing and annotation.</title>
        <authorList>
            <consortium name="The Broad Institute Genomics Platform"/>
            <consortium name="The Broad Institute Genome Sequencing Center for Infectious Disease"/>
            <person name="Wu L."/>
            <person name="Ma J."/>
        </authorList>
    </citation>
    <scope>NUCLEOTIDE SEQUENCE [LARGE SCALE GENOMIC DNA]</scope>
    <source>
        <strain evidence="7">CCUG 62793</strain>
    </source>
</reference>
<keyword evidence="2" id="KW-0805">Transcription regulation</keyword>
<evidence type="ECO:0000313" key="7">
    <source>
        <dbReference type="Proteomes" id="UP001597287"/>
    </source>
</evidence>
<evidence type="ECO:0000256" key="4">
    <source>
        <dbReference type="ARBA" id="ARBA00023163"/>
    </source>
</evidence>
<dbReference type="SMART" id="SM00530">
    <property type="entry name" value="HTH_XRE"/>
    <property type="match status" value="1"/>
</dbReference>
<evidence type="ECO:0000256" key="2">
    <source>
        <dbReference type="ARBA" id="ARBA00023015"/>
    </source>
</evidence>
<keyword evidence="4" id="KW-0804">Transcription</keyword>
<comment type="caution">
    <text evidence="6">The sequence shown here is derived from an EMBL/GenBank/DDBJ whole genome shotgun (WGS) entry which is preliminary data.</text>
</comment>
<dbReference type="EMBL" id="JBHUIG010000003">
    <property type="protein sequence ID" value="MFD2317996.1"/>
    <property type="molecule type" value="Genomic_DNA"/>
</dbReference>
<dbReference type="InterPro" id="IPR010982">
    <property type="entry name" value="Lambda_DNA-bd_dom_sf"/>
</dbReference>